<protein>
    <recommendedName>
        <fullName evidence="1">Winged helix-turn helix domain-containing protein</fullName>
    </recommendedName>
</protein>
<sequence>MKLSNKDEQQLKKFLKDSSVSKFHKRLQIILFRSKGMTYKEISELLDCNISTIQRTLAKFKEHGLDVLLQEKRSSRHHAYLSFEEEAAFLKNQLERALTGEYVTIATLYQAYQKLVGQTTTRVGFYSLLARHGWRKVTPRPEHPKKADVNTILASKNKIYIQEDKKAL</sequence>
<dbReference type="Pfam" id="PF13592">
    <property type="entry name" value="HTH_33"/>
    <property type="match status" value="1"/>
</dbReference>
<dbReference type="Gene3D" id="1.10.10.10">
    <property type="entry name" value="Winged helix-like DNA-binding domain superfamily/Winged helix DNA-binding domain"/>
    <property type="match status" value="1"/>
</dbReference>
<accession>A0A4Y9JEC4</accession>
<dbReference type="Proteomes" id="UP000297253">
    <property type="component" value="Unassembled WGS sequence"/>
</dbReference>
<gene>
    <name evidence="2" type="ORF">E4T82_03235</name>
</gene>
<name>A0A4Y9JEC4_9STRE</name>
<evidence type="ECO:0000313" key="3">
    <source>
        <dbReference type="Proteomes" id="UP000297253"/>
    </source>
</evidence>
<dbReference type="InterPro" id="IPR036388">
    <property type="entry name" value="WH-like_DNA-bd_sf"/>
</dbReference>
<dbReference type="Pfam" id="PF13384">
    <property type="entry name" value="HTH_23"/>
    <property type="match status" value="1"/>
</dbReference>
<dbReference type="InterPro" id="IPR009057">
    <property type="entry name" value="Homeodomain-like_sf"/>
</dbReference>
<evidence type="ECO:0000313" key="2">
    <source>
        <dbReference type="EMBL" id="TFU98376.1"/>
    </source>
</evidence>
<dbReference type="EMBL" id="SPPD01000003">
    <property type="protein sequence ID" value="TFU98376.1"/>
    <property type="molecule type" value="Genomic_DNA"/>
</dbReference>
<reference evidence="2 3" key="1">
    <citation type="submission" date="2019-03" db="EMBL/GenBank/DDBJ databases">
        <title>Diversity of the mouse oral microbiome.</title>
        <authorList>
            <person name="Joseph S."/>
            <person name="Aduse-Opoku J."/>
            <person name="Curtis M."/>
            <person name="Wade W."/>
            <person name="Hashim A."/>
        </authorList>
    </citation>
    <scope>NUCLEOTIDE SEQUENCE [LARGE SCALE GENOMIC DNA]</scope>
    <source>
        <strain evidence="2 3">WM131</strain>
    </source>
</reference>
<feature type="domain" description="Winged helix-turn helix" evidence="1">
    <location>
        <begin position="100"/>
        <end position="152"/>
    </location>
</feature>
<organism evidence="2 3">
    <name type="scientific">Streptococcus cuniculi</name>
    <dbReference type="NCBI Taxonomy" id="1432788"/>
    <lineage>
        <taxon>Bacteria</taxon>
        <taxon>Bacillati</taxon>
        <taxon>Bacillota</taxon>
        <taxon>Bacilli</taxon>
        <taxon>Lactobacillales</taxon>
        <taxon>Streptococcaceae</taxon>
        <taxon>Streptococcus</taxon>
    </lineage>
</organism>
<dbReference type="InterPro" id="IPR025959">
    <property type="entry name" value="Winged_HTH_dom"/>
</dbReference>
<dbReference type="AlphaFoldDB" id="A0A4Y9JEC4"/>
<proteinExistence type="predicted"/>
<dbReference type="SUPFAM" id="SSF46689">
    <property type="entry name" value="Homeodomain-like"/>
    <property type="match status" value="1"/>
</dbReference>
<comment type="caution">
    <text evidence="2">The sequence shown here is derived from an EMBL/GenBank/DDBJ whole genome shotgun (WGS) entry which is preliminary data.</text>
</comment>
<dbReference type="OrthoDB" id="583470at2"/>
<evidence type="ECO:0000259" key="1">
    <source>
        <dbReference type="Pfam" id="PF13592"/>
    </source>
</evidence>